<accession>A0AAD3S422</accession>
<name>A0AAD3S422_NEPGR</name>
<dbReference type="Proteomes" id="UP001279734">
    <property type="component" value="Unassembled WGS sequence"/>
</dbReference>
<evidence type="ECO:0000313" key="1">
    <source>
        <dbReference type="EMBL" id="GMH03998.1"/>
    </source>
</evidence>
<dbReference type="EMBL" id="BSYO01000004">
    <property type="protein sequence ID" value="GMH03998.1"/>
    <property type="molecule type" value="Genomic_DNA"/>
</dbReference>
<reference evidence="1" key="1">
    <citation type="submission" date="2023-05" db="EMBL/GenBank/DDBJ databases">
        <title>Nepenthes gracilis genome sequencing.</title>
        <authorList>
            <person name="Fukushima K."/>
        </authorList>
    </citation>
    <scope>NUCLEOTIDE SEQUENCE</scope>
    <source>
        <strain evidence="1">SING2019-196</strain>
    </source>
</reference>
<gene>
    <name evidence="1" type="ORF">Nepgr_005837</name>
</gene>
<evidence type="ECO:0000313" key="2">
    <source>
        <dbReference type="Proteomes" id="UP001279734"/>
    </source>
</evidence>
<proteinExistence type="predicted"/>
<keyword evidence="2" id="KW-1185">Reference proteome</keyword>
<protein>
    <submittedName>
        <fullName evidence="1">Uncharacterized protein</fullName>
    </submittedName>
</protein>
<organism evidence="1 2">
    <name type="scientific">Nepenthes gracilis</name>
    <name type="common">Slender pitcher plant</name>
    <dbReference type="NCBI Taxonomy" id="150966"/>
    <lineage>
        <taxon>Eukaryota</taxon>
        <taxon>Viridiplantae</taxon>
        <taxon>Streptophyta</taxon>
        <taxon>Embryophyta</taxon>
        <taxon>Tracheophyta</taxon>
        <taxon>Spermatophyta</taxon>
        <taxon>Magnoliopsida</taxon>
        <taxon>eudicotyledons</taxon>
        <taxon>Gunneridae</taxon>
        <taxon>Pentapetalae</taxon>
        <taxon>Caryophyllales</taxon>
        <taxon>Nepenthaceae</taxon>
        <taxon>Nepenthes</taxon>
    </lineage>
</organism>
<sequence length="219" mass="24340">MTSFCRKIVHSFLGLNDSSNEFYRTLGERPWQSWDVPSLGHGLSLIAMPDKVPNVLQYSAAKYAANSAASIAIKKVPEEVGYTDGDRRDVDDDEASGPVTWTSRMAQMKNQVKLQQPLELWNKDGQPKTFFLGTLKKNQRWSIQQMSHRAAFLSAKIDGVSTPTALKKVPGEMGWFIEASDATPISADLSNCHGCHETCGTRNVEMNNQMMLPLSFVVV</sequence>
<comment type="caution">
    <text evidence="1">The sequence shown here is derived from an EMBL/GenBank/DDBJ whole genome shotgun (WGS) entry which is preliminary data.</text>
</comment>
<dbReference type="AlphaFoldDB" id="A0AAD3S422"/>